<evidence type="ECO:0000256" key="2">
    <source>
        <dbReference type="SAM" id="Phobius"/>
    </source>
</evidence>
<keyword evidence="2" id="KW-0472">Membrane</keyword>
<reference evidence="3 4" key="1">
    <citation type="journal article" date="2016" name="Nat. Commun.">
        <title>Thousands of microbial genomes shed light on interconnected biogeochemical processes in an aquifer system.</title>
        <authorList>
            <person name="Anantharaman K."/>
            <person name="Brown C.T."/>
            <person name="Hug L.A."/>
            <person name="Sharon I."/>
            <person name="Castelle C.J."/>
            <person name="Probst A.J."/>
            <person name="Thomas B.C."/>
            <person name="Singh A."/>
            <person name="Wilkins M.J."/>
            <person name="Karaoz U."/>
            <person name="Brodie E.L."/>
            <person name="Williams K.H."/>
            <person name="Hubbard S.S."/>
            <person name="Banfield J.F."/>
        </authorList>
    </citation>
    <scope>NUCLEOTIDE SEQUENCE [LARGE SCALE GENOMIC DNA]</scope>
</reference>
<keyword evidence="2" id="KW-1133">Transmembrane helix</keyword>
<proteinExistence type="predicted"/>
<evidence type="ECO:0008006" key="5">
    <source>
        <dbReference type="Google" id="ProtNLM"/>
    </source>
</evidence>
<protein>
    <recommendedName>
        <fullName evidence="5">Gram-positive cocci surface proteins LPxTG domain-containing protein</fullName>
    </recommendedName>
</protein>
<dbReference type="STRING" id="1802505.A3D01_01275"/>
<comment type="caution">
    <text evidence="3">The sequence shown here is derived from an EMBL/GenBank/DDBJ whole genome shotgun (WGS) entry which is preliminary data.</text>
</comment>
<feature type="transmembrane region" description="Helical" evidence="2">
    <location>
        <begin position="166"/>
        <end position="188"/>
    </location>
</feature>
<dbReference type="EMBL" id="MGGR01000016">
    <property type="protein sequence ID" value="OGM33568.1"/>
    <property type="molecule type" value="Genomic_DNA"/>
</dbReference>
<dbReference type="AlphaFoldDB" id="A0A1F7Z3Q2"/>
<keyword evidence="2" id="KW-0812">Transmembrane</keyword>
<evidence type="ECO:0000313" key="3">
    <source>
        <dbReference type="EMBL" id="OGM33568.1"/>
    </source>
</evidence>
<feature type="region of interest" description="Disordered" evidence="1">
    <location>
        <begin position="83"/>
        <end position="129"/>
    </location>
</feature>
<accession>A0A1F7Z3Q2</accession>
<evidence type="ECO:0000256" key="1">
    <source>
        <dbReference type="SAM" id="MobiDB-lite"/>
    </source>
</evidence>
<feature type="transmembrane region" description="Helical" evidence="2">
    <location>
        <begin position="21"/>
        <end position="46"/>
    </location>
</feature>
<gene>
    <name evidence="3" type="ORF">A3D01_01275</name>
</gene>
<sequence length="189" mass="19568">MDVIRQKKKAKLNMKDLFKGKFVTILVVAATVILAGVAIFTALRLYQLRQESISLTQPESEPEATQPEINSCELLTFSITEPTPSLSPTNTLTPVPSQTLTPVPSVTTTPVPTSTPTNTPTPTQPPVGGISPTPTTIAQATPTPTTAYIAAASPTPGGAALPDAGIATPTLIIGLAGILLILAAFLLAF</sequence>
<evidence type="ECO:0000313" key="4">
    <source>
        <dbReference type="Proteomes" id="UP000177169"/>
    </source>
</evidence>
<organism evidence="3 4">
    <name type="scientific">Candidatus Woesebacteria bacterium RIFCSPHIGHO2_02_FULL_39_13</name>
    <dbReference type="NCBI Taxonomy" id="1802505"/>
    <lineage>
        <taxon>Bacteria</taxon>
        <taxon>Candidatus Woeseibacteriota</taxon>
    </lineage>
</organism>
<dbReference type="Proteomes" id="UP000177169">
    <property type="component" value="Unassembled WGS sequence"/>
</dbReference>
<name>A0A1F7Z3Q2_9BACT</name>